<reference evidence="3" key="1">
    <citation type="submission" date="2020-01" db="EMBL/GenBank/DDBJ databases">
        <title>Identification and distribution of gene clusters putatively required for synthesis of sphingolipid metabolism inhibitors in phylogenetically diverse species of the filamentous fungus Fusarium.</title>
        <authorList>
            <person name="Kim H.-S."/>
            <person name="Busman M."/>
            <person name="Brown D.W."/>
            <person name="Divon H."/>
            <person name="Uhlig S."/>
            <person name="Proctor R.H."/>
        </authorList>
    </citation>
    <scope>NUCLEOTIDE SEQUENCE</scope>
    <source>
        <strain evidence="3">NRRL 53441</strain>
    </source>
</reference>
<dbReference type="OrthoDB" id="5089449at2759"/>
<dbReference type="Proteomes" id="UP000605986">
    <property type="component" value="Unassembled WGS sequence"/>
</dbReference>
<keyword evidence="1" id="KW-0175">Coiled coil</keyword>
<dbReference type="EMBL" id="JAADJG010000165">
    <property type="protein sequence ID" value="KAF4452993.1"/>
    <property type="molecule type" value="Genomic_DNA"/>
</dbReference>
<evidence type="ECO:0000313" key="3">
    <source>
        <dbReference type="EMBL" id="KAF4452993.1"/>
    </source>
</evidence>
<dbReference type="AlphaFoldDB" id="A0A8H4KNN8"/>
<feature type="region of interest" description="Disordered" evidence="2">
    <location>
        <begin position="183"/>
        <end position="211"/>
    </location>
</feature>
<accession>A0A8H4KNN8</accession>
<proteinExistence type="predicted"/>
<gene>
    <name evidence="3" type="ORF">F53441_4224</name>
</gene>
<organism evidence="3 4">
    <name type="scientific">Fusarium austroafricanum</name>
    <dbReference type="NCBI Taxonomy" id="2364996"/>
    <lineage>
        <taxon>Eukaryota</taxon>
        <taxon>Fungi</taxon>
        <taxon>Dikarya</taxon>
        <taxon>Ascomycota</taxon>
        <taxon>Pezizomycotina</taxon>
        <taxon>Sordariomycetes</taxon>
        <taxon>Hypocreomycetidae</taxon>
        <taxon>Hypocreales</taxon>
        <taxon>Nectriaceae</taxon>
        <taxon>Fusarium</taxon>
        <taxon>Fusarium concolor species complex</taxon>
    </lineage>
</organism>
<feature type="coiled-coil region" evidence="1">
    <location>
        <begin position="63"/>
        <end position="97"/>
    </location>
</feature>
<evidence type="ECO:0000256" key="1">
    <source>
        <dbReference type="SAM" id="Coils"/>
    </source>
</evidence>
<evidence type="ECO:0000256" key="2">
    <source>
        <dbReference type="SAM" id="MobiDB-lite"/>
    </source>
</evidence>
<protein>
    <submittedName>
        <fullName evidence="3">Uncharacterized protein</fullName>
    </submittedName>
</protein>
<evidence type="ECO:0000313" key="4">
    <source>
        <dbReference type="Proteomes" id="UP000605986"/>
    </source>
</evidence>
<sequence length="347" mass="39354">MSWNYRGQADNRARYSGRLEEYVRDPRVDWTDHSTSPRNANQVSPFAPVRRAAAHLPERAQGLEDLAAENAELRRVAADSEQLISELRSQRDEVSKRHNKHIDHLCELQSENKHLKSQVSDLRAQLSYATDTLTTKFQEQTNATKLEDDAIQKYKKQITDQSRVIAKLKHEKDAAVNTVNQLRKKEKGNPSKAPKKCKKPEKGPSANVTMSSPALADSFSPVLPSAIKTPSELAEEFMALRLIPGRHLTAEVKAQFSEVPTRNLDEFTNLHSFLFCAKQGEYYCFHEVCEKGEFASIRLIPTHSGCQVQGPRCKFMVKVVASGYCERKLQAYNPARVDEPQYREDSL</sequence>
<name>A0A8H4KNN8_9HYPO</name>
<comment type="caution">
    <text evidence="3">The sequence shown here is derived from an EMBL/GenBank/DDBJ whole genome shotgun (WGS) entry which is preliminary data.</text>
</comment>
<keyword evidence="4" id="KW-1185">Reference proteome</keyword>